<evidence type="ECO:0000313" key="6">
    <source>
        <dbReference type="EMBL" id="OJJ43532.1"/>
    </source>
</evidence>
<dbReference type="InterPro" id="IPR036188">
    <property type="entry name" value="FAD/NAD-bd_sf"/>
</dbReference>
<feature type="domain" description="FAD-binding" evidence="5">
    <location>
        <begin position="2"/>
        <end position="369"/>
    </location>
</feature>
<dbReference type="AlphaFoldDB" id="A0A1L9S8P4"/>
<reference evidence="7" key="1">
    <citation type="journal article" date="2017" name="Genome Biol.">
        <title>Comparative genomics reveals high biological diversity and specific adaptations in the industrially and medically important fungal genus Aspergillus.</title>
        <authorList>
            <person name="de Vries R.P."/>
            <person name="Riley R."/>
            <person name="Wiebenga A."/>
            <person name="Aguilar-Osorio G."/>
            <person name="Amillis S."/>
            <person name="Uchima C.A."/>
            <person name="Anderluh G."/>
            <person name="Asadollahi M."/>
            <person name="Askin M."/>
            <person name="Barry K."/>
            <person name="Battaglia E."/>
            <person name="Bayram O."/>
            <person name="Benocci T."/>
            <person name="Braus-Stromeyer S.A."/>
            <person name="Caldana C."/>
            <person name="Canovas D."/>
            <person name="Cerqueira G.C."/>
            <person name="Chen F."/>
            <person name="Chen W."/>
            <person name="Choi C."/>
            <person name="Clum A."/>
            <person name="Dos Santos R.A."/>
            <person name="Damasio A.R."/>
            <person name="Diallinas G."/>
            <person name="Emri T."/>
            <person name="Fekete E."/>
            <person name="Flipphi M."/>
            <person name="Freyberg S."/>
            <person name="Gallo A."/>
            <person name="Gournas C."/>
            <person name="Habgood R."/>
            <person name="Hainaut M."/>
            <person name="Harispe M.L."/>
            <person name="Henrissat B."/>
            <person name="Hilden K.S."/>
            <person name="Hope R."/>
            <person name="Hossain A."/>
            <person name="Karabika E."/>
            <person name="Karaffa L."/>
            <person name="Karanyi Z."/>
            <person name="Krasevec N."/>
            <person name="Kuo A."/>
            <person name="Kusch H."/>
            <person name="LaButti K."/>
            <person name="Lagendijk E.L."/>
            <person name="Lapidus A."/>
            <person name="Levasseur A."/>
            <person name="Lindquist E."/>
            <person name="Lipzen A."/>
            <person name="Logrieco A.F."/>
            <person name="MacCabe A."/>
            <person name="Maekelae M.R."/>
            <person name="Malavazi I."/>
            <person name="Melin P."/>
            <person name="Meyer V."/>
            <person name="Mielnichuk N."/>
            <person name="Miskei M."/>
            <person name="Molnar A.P."/>
            <person name="Mule G."/>
            <person name="Ngan C.Y."/>
            <person name="Orejas M."/>
            <person name="Orosz E."/>
            <person name="Ouedraogo J.P."/>
            <person name="Overkamp K.M."/>
            <person name="Park H.-S."/>
            <person name="Perrone G."/>
            <person name="Piumi F."/>
            <person name="Punt P.J."/>
            <person name="Ram A.F."/>
            <person name="Ramon A."/>
            <person name="Rauscher S."/>
            <person name="Record E."/>
            <person name="Riano-Pachon D.M."/>
            <person name="Robert V."/>
            <person name="Roehrig J."/>
            <person name="Ruller R."/>
            <person name="Salamov A."/>
            <person name="Salih N.S."/>
            <person name="Samson R.A."/>
            <person name="Sandor E."/>
            <person name="Sanguinetti M."/>
            <person name="Schuetze T."/>
            <person name="Sepcic K."/>
            <person name="Shelest E."/>
            <person name="Sherlock G."/>
            <person name="Sophianopoulou V."/>
            <person name="Squina F.M."/>
            <person name="Sun H."/>
            <person name="Susca A."/>
            <person name="Todd R.B."/>
            <person name="Tsang A."/>
            <person name="Unkles S.E."/>
            <person name="van de Wiele N."/>
            <person name="van Rossen-Uffink D."/>
            <person name="Oliveira J.V."/>
            <person name="Vesth T.C."/>
            <person name="Visser J."/>
            <person name="Yu J.-H."/>
            <person name="Zhou M."/>
            <person name="Andersen M.R."/>
            <person name="Archer D.B."/>
            <person name="Baker S.E."/>
            <person name="Benoit I."/>
            <person name="Brakhage A.A."/>
            <person name="Braus G.H."/>
            <person name="Fischer R."/>
            <person name="Frisvad J.C."/>
            <person name="Goldman G.H."/>
            <person name="Houbraken J."/>
            <person name="Oakley B."/>
            <person name="Pocsi I."/>
            <person name="Scazzocchio C."/>
            <person name="Seiboth B."/>
            <person name="vanKuyk P.A."/>
            <person name="Wortman J."/>
            <person name="Dyer P.S."/>
            <person name="Grigoriev I.V."/>
        </authorList>
    </citation>
    <scope>NUCLEOTIDE SEQUENCE [LARGE SCALE GENOMIC DNA]</scope>
    <source>
        <strain evidence="7">CBS 506.65</strain>
    </source>
</reference>
<evidence type="ECO:0000256" key="2">
    <source>
        <dbReference type="ARBA" id="ARBA00022630"/>
    </source>
</evidence>
<dbReference type="GO" id="GO:0071949">
    <property type="term" value="F:FAD binding"/>
    <property type="evidence" value="ECO:0007669"/>
    <property type="project" value="InterPro"/>
</dbReference>
<dbReference type="PANTHER" id="PTHR43004:SF19">
    <property type="entry name" value="BINDING MONOOXYGENASE, PUTATIVE (JCVI)-RELATED"/>
    <property type="match status" value="1"/>
</dbReference>
<dbReference type="VEuPathDB" id="FungiDB:ASPZODRAFT_2114015"/>
<keyword evidence="4" id="KW-0560">Oxidoreductase</keyword>
<dbReference type="EMBL" id="KV878351">
    <property type="protein sequence ID" value="OJJ43532.1"/>
    <property type="molecule type" value="Genomic_DNA"/>
</dbReference>
<dbReference type="PANTHER" id="PTHR43004">
    <property type="entry name" value="TRK SYSTEM POTASSIUM UPTAKE PROTEIN"/>
    <property type="match status" value="1"/>
</dbReference>
<dbReference type="InterPro" id="IPR050641">
    <property type="entry name" value="RIFMO-like"/>
</dbReference>
<keyword evidence="7" id="KW-1185">Reference proteome</keyword>
<evidence type="ECO:0000313" key="7">
    <source>
        <dbReference type="Proteomes" id="UP000184188"/>
    </source>
</evidence>
<dbReference type="Gene3D" id="3.30.70.2450">
    <property type="match status" value="1"/>
</dbReference>
<dbReference type="Gene3D" id="3.50.50.60">
    <property type="entry name" value="FAD/NAD(P)-binding domain"/>
    <property type="match status" value="1"/>
</dbReference>
<gene>
    <name evidence="6" type="ORF">ASPZODRAFT_2114015</name>
</gene>
<evidence type="ECO:0000259" key="5">
    <source>
        <dbReference type="Pfam" id="PF01494"/>
    </source>
</evidence>
<dbReference type="RefSeq" id="XP_022578042.1">
    <property type="nucleotide sequence ID" value="XM_022727756.1"/>
</dbReference>
<dbReference type="STRING" id="1073090.A0A1L9S8P4"/>
<dbReference type="SUPFAM" id="SSF51905">
    <property type="entry name" value="FAD/NAD(P)-binding domain"/>
    <property type="match status" value="1"/>
</dbReference>
<dbReference type="Pfam" id="PF01494">
    <property type="entry name" value="FAD_binding_3"/>
    <property type="match status" value="1"/>
</dbReference>
<dbReference type="GO" id="GO:0016709">
    <property type="term" value="F:oxidoreductase activity, acting on paired donors, with incorporation or reduction of molecular oxygen, NAD(P)H as one donor, and incorporation of one atom of oxygen"/>
    <property type="evidence" value="ECO:0007669"/>
    <property type="project" value="UniProtKB-ARBA"/>
</dbReference>
<evidence type="ECO:0000256" key="1">
    <source>
        <dbReference type="ARBA" id="ARBA00001974"/>
    </source>
</evidence>
<dbReference type="Proteomes" id="UP000184188">
    <property type="component" value="Unassembled WGS sequence"/>
</dbReference>
<dbReference type="PRINTS" id="PR00420">
    <property type="entry name" value="RNGMNOXGNASE"/>
</dbReference>
<dbReference type="InterPro" id="IPR002938">
    <property type="entry name" value="FAD-bd"/>
</dbReference>
<evidence type="ECO:0000256" key="4">
    <source>
        <dbReference type="ARBA" id="ARBA00023002"/>
    </source>
</evidence>
<accession>A0A1L9S8P4</accession>
<sequence length="496" mass="53269">MYSVIIAGGGPVGLFLAGELALQKISVLVLERDPPAVKGGQKTSMKDGPLGRRGLFKPAIEAFYRRGILSEILFPTSSSGKERANYIEKGAGFTFGGHFAGFPVNANQVDFSVFPHHRAGPSFMPGVTTLGRMEAVLAARAEALGVTILRGKTVCEVSCEEDRVRVYTHDQDKGKEAYTASYLVGCDGGRSTVRKACGFDFQGTPGEITGYAGICEVNDPTGAMKEGFMRTEKGMYIFNKGQGMLHLVDFEPFNRTANTVITLAHFESVLHRVVGTKTLTLKSLHQATSFTDRAMQATQYRRGNVFLAGDSAHIHSPLGAQGLTLGIADAINLGWKLARAVTSPSTTDSLLDTYHAERAPEAAAVLEWTRAQVVTLRSDPYSRAVGRLIQDLISTDQGATYFLSRMWGINQRYDLGHGNADSLVGQSAPDVILKSGGRLGDVLCTGESVVVADTAVEIPGIKCYQADIHGMMLVRPDGIVAYAGGDLDTLRSLLIL</sequence>
<dbReference type="GeneID" id="34614220"/>
<keyword evidence="2" id="KW-0285">Flavoprotein</keyword>
<dbReference type="OrthoDB" id="2096480at2759"/>
<protein>
    <recommendedName>
        <fullName evidence="5">FAD-binding domain-containing protein</fullName>
    </recommendedName>
</protein>
<keyword evidence="3" id="KW-0274">FAD</keyword>
<proteinExistence type="predicted"/>
<comment type="cofactor">
    <cofactor evidence="1">
        <name>FAD</name>
        <dbReference type="ChEBI" id="CHEBI:57692"/>
    </cofactor>
</comment>
<organism evidence="6 7">
    <name type="scientific">Penicilliopsis zonata CBS 506.65</name>
    <dbReference type="NCBI Taxonomy" id="1073090"/>
    <lineage>
        <taxon>Eukaryota</taxon>
        <taxon>Fungi</taxon>
        <taxon>Dikarya</taxon>
        <taxon>Ascomycota</taxon>
        <taxon>Pezizomycotina</taxon>
        <taxon>Eurotiomycetes</taxon>
        <taxon>Eurotiomycetidae</taxon>
        <taxon>Eurotiales</taxon>
        <taxon>Aspergillaceae</taxon>
        <taxon>Penicilliopsis</taxon>
    </lineage>
</organism>
<name>A0A1L9S8P4_9EURO</name>
<evidence type="ECO:0000256" key="3">
    <source>
        <dbReference type="ARBA" id="ARBA00022827"/>
    </source>
</evidence>